<dbReference type="InterPro" id="IPR001245">
    <property type="entry name" value="Ser-Thr/Tyr_kinase_cat_dom"/>
</dbReference>
<dbReference type="PANTHER" id="PTHR23257">
    <property type="entry name" value="SERINE-THREONINE PROTEIN KINASE"/>
    <property type="match status" value="1"/>
</dbReference>
<evidence type="ECO:0000256" key="7">
    <source>
        <dbReference type="SAM" id="MobiDB-lite"/>
    </source>
</evidence>
<dbReference type="SUPFAM" id="SSF54277">
    <property type="entry name" value="CAD &amp; PB1 domains"/>
    <property type="match status" value="1"/>
</dbReference>
<dbReference type="InterPro" id="IPR017441">
    <property type="entry name" value="Protein_kinase_ATP_BS"/>
</dbReference>
<dbReference type="GO" id="GO:0005737">
    <property type="term" value="C:cytoplasm"/>
    <property type="evidence" value="ECO:0007669"/>
    <property type="project" value="TreeGrafter"/>
</dbReference>
<evidence type="ECO:0000256" key="4">
    <source>
        <dbReference type="ARBA" id="ARBA00022777"/>
    </source>
</evidence>
<dbReference type="Gene3D" id="1.10.510.10">
    <property type="entry name" value="Transferase(Phosphotransferase) domain 1"/>
    <property type="match status" value="1"/>
</dbReference>
<dbReference type="CDD" id="cd13999">
    <property type="entry name" value="STKc_MAP3K-like"/>
    <property type="match status" value="1"/>
</dbReference>
<dbReference type="Proteomes" id="UP001188597">
    <property type="component" value="Unassembled WGS sequence"/>
</dbReference>
<dbReference type="PANTHER" id="PTHR23257:SF824">
    <property type="entry name" value="PROTEIN KINASE DOMAIN-CONTAINING PROTEIN"/>
    <property type="match status" value="1"/>
</dbReference>
<feature type="binding site" evidence="6">
    <location>
        <position position="880"/>
    </location>
    <ligand>
        <name>ATP</name>
        <dbReference type="ChEBI" id="CHEBI:30616"/>
    </ligand>
</feature>
<dbReference type="GO" id="GO:0007165">
    <property type="term" value="P:signal transduction"/>
    <property type="evidence" value="ECO:0007669"/>
    <property type="project" value="TreeGrafter"/>
</dbReference>
<feature type="region of interest" description="Disordered" evidence="7">
    <location>
        <begin position="786"/>
        <end position="812"/>
    </location>
</feature>
<keyword evidence="5 6" id="KW-0067">ATP-binding</keyword>
<evidence type="ECO:0000256" key="3">
    <source>
        <dbReference type="ARBA" id="ARBA00022741"/>
    </source>
</evidence>
<dbReference type="Pfam" id="PF00564">
    <property type="entry name" value="PB1"/>
    <property type="match status" value="1"/>
</dbReference>
<dbReference type="SMART" id="SM00666">
    <property type="entry name" value="PB1"/>
    <property type="match status" value="1"/>
</dbReference>
<comment type="caution">
    <text evidence="9">The sequence shown here is derived from an EMBL/GenBank/DDBJ whole genome shotgun (WGS) entry which is preliminary data.</text>
</comment>
<dbReference type="InterPro" id="IPR050167">
    <property type="entry name" value="Ser_Thr_protein_kinase"/>
</dbReference>
<accession>A0AA89BEG8</accession>
<evidence type="ECO:0000256" key="5">
    <source>
        <dbReference type="ARBA" id="ARBA00022840"/>
    </source>
</evidence>
<evidence type="ECO:0000313" key="9">
    <source>
        <dbReference type="EMBL" id="KAK3029101.1"/>
    </source>
</evidence>
<gene>
    <name evidence="9" type="ORF">RJ639_039245</name>
</gene>
<proteinExistence type="predicted"/>
<evidence type="ECO:0000256" key="2">
    <source>
        <dbReference type="ARBA" id="ARBA00022679"/>
    </source>
</evidence>
<sequence>MKEPSTICRKKPNSSNNDQSKKLRLICSFNGAFRPRPQSGKLRYTGGETRVVSIDKTIPFSKLESKISDLLPHPYRNTTPLFTLKYHVPNDGVETHLGLMTGDDDVRRMIDQYEKVEGKGKRARAWVYVFFGDDCVDGPVLSNCLQDLSNGFKGLRDNGDERGSDLHTQIAREKGFLSGDFGIHLAGGKSSGDSVNGPTLSNGFKGLCKNGDGKGTNRNTPTVCENGFQGGTCGTHSVGDKVKRVTSSESLRKMVWKQQLFGKRSGKVGDFGSGSGLVLEHGVMEFRNENGKCDDSVLDLFPTKSVSSVNPSFVDNSYRVRMLDSGYRNVQFEESEDFQNLVPLPALSNSQPLNPTDGNLRVEPNCSTCSLSGQSHCSGTSSCNSCQFAAAEQFLKQFCSPRANTEITSPDANHDFRSDRLGVVRTMNRENIVPQAIDSDIVRTRFVPPSSSNKLVQNAHPMKSLYGTDSSVRSHRFGASDTRNQRICRYHIRNHRRTPNVMASFHDVRWYGRPWAEIFYPGLRLSPKISKQGLAVWSYHPNSWKPSCGSHQQKEENATRIMEYGMNNRTRFTIPYGSQENLGDEVGLGVMQHGQLNPGECFGELPGTGDQFLLPLNGVENPSSNTRDVDTHLDLLADPGSGQHELPCQTICQILLMPMNSHIYSYIKEELHLVDQQGVASTTSFLSSPGYSHWTAIDTGSSYNPFVNCPQTIQSCISSSVDLSLHDLSLSSFKEVEPPAPSSPASTEVSEAPLKPQSTPPELMYEEDFSLDLRVEKSSEIASISFSDNKSMTEKDNDQNPETQEYTKKTDKCSTVEGGIPTELPASYTHLATRALQAIYLLTVVQTIKSSDLEYIKELGSGTYGTVFYGKWKGSDVAIKRLKPSCFSDGAVQEDRLVADFWKEAHILGQLHHPNIVALYGVVTDGPVTNLATVTEYMVNGSLKQVLRRKDRTIDCRKRLIIVRDAAFGMEYLHGKNIVHFDLKSHNFLMNMRDPLRPVCKIGDLGLSKIKQKTLVSGGVRGTIPWMAPELLNSESMVTEKVDVYSFGIVMWELLAGEEPYTSMRSEEIIAGIIKGNLRPEIPCWCDPAWRSLMERCWSSDPDARPAFSEIAKELRAMAAAMNII</sequence>
<evidence type="ECO:0000313" key="10">
    <source>
        <dbReference type="Proteomes" id="UP001188597"/>
    </source>
</evidence>
<keyword evidence="3 6" id="KW-0547">Nucleotide-binding</keyword>
<evidence type="ECO:0000259" key="8">
    <source>
        <dbReference type="PROSITE" id="PS50011"/>
    </source>
</evidence>
<dbReference type="GO" id="GO:0005524">
    <property type="term" value="F:ATP binding"/>
    <property type="evidence" value="ECO:0007669"/>
    <property type="project" value="UniProtKB-UniRule"/>
</dbReference>
<reference evidence="9" key="1">
    <citation type="submission" date="2022-12" db="EMBL/GenBank/DDBJ databases">
        <title>Draft genome assemblies for two species of Escallonia (Escalloniales).</title>
        <authorList>
            <person name="Chanderbali A."/>
            <person name="Dervinis C."/>
            <person name="Anghel I."/>
            <person name="Soltis D."/>
            <person name="Soltis P."/>
            <person name="Zapata F."/>
        </authorList>
    </citation>
    <scope>NUCLEOTIDE SEQUENCE</scope>
    <source>
        <strain evidence="9">UCBG64.0493</strain>
        <tissue evidence="9">Leaf</tissue>
    </source>
</reference>
<dbReference type="InterPro" id="IPR008271">
    <property type="entry name" value="Ser/Thr_kinase_AS"/>
</dbReference>
<dbReference type="PRINTS" id="PR00109">
    <property type="entry name" value="TYRKINASE"/>
</dbReference>
<dbReference type="SMART" id="SM00220">
    <property type="entry name" value="S_TKc"/>
    <property type="match status" value="1"/>
</dbReference>
<feature type="compositionally biased region" description="Low complexity" evidence="7">
    <location>
        <begin position="743"/>
        <end position="753"/>
    </location>
</feature>
<dbReference type="InterPro" id="IPR000270">
    <property type="entry name" value="PB1_dom"/>
</dbReference>
<protein>
    <recommendedName>
        <fullName evidence="8">Protein kinase domain-containing protein</fullName>
    </recommendedName>
</protein>
<dbReference type="SUPFAM" id="SSF56112">
    <property type="entry name" value="Protein kinase-like (PK-like)"/>
    <property type="match status" value="1"/>
</dbReference>
<dbReference type="Pfam" id="PF07714">
    <property type="entry name" value="PK_Tyr_Ser-Thr"/>
    <property type="match status" value="1"/>
</dbReference>
<keyword evidence="2" id="KW-0808">Transferase</keyword>
<dbReference type="PROSITE" id="PS00108">
    <property type="entry name" value="PROTEIN_KINASE_ST"/>
    <property type="match status" value="1"/>
</dbReference>
<feature type="region of interest" description="Disordered" evidence="7">
    <location>
        <begin position="1"/>
        <end position="20"/>
    </location>
</feature>
<dbReference type="AlphaFoldDB" id="A0AA89BEG8"/>
<feature type="domain" description="Protein kinase" evidence="8">
    <location>
        <begin position="853"/>
        <end position="1118"/>
    </location>
</feature>
<dbReference type="PROSITE" id="PS50011">
    <property type="entry name" value="PROTEIN_KINASE_DOM"/>
    <property type="match status" value="1"/>
</dbReference>
<keyword evidence="10" id="KW-1185">Reference proteome</keyword>
<feature type="region of interest" description="Disordered" evidence="7">
    <location>
        <begin position="734"/>
        <end position="763"/>
    </location>
</feature>
<evidence type="ECO:0000256" key="1">
    <source>
        <dbReference type="ARBA" id="ARBA00022527"/>
    </source>
</evidence>
<evidence type="ECO:0000256" key="6">
    <source>
        <dbReference type="PROSITE-ProRule" id="PRU10141"/>
    </source>
</evidence>
<keyword evidence="4" id="KW-0418">Kinase</keyword>
<dbReference type="InterPro" id="IPR011009">
    <property type="entry name" value="Kinase-like_dom_sf"/>
</dbReference>
<organism evidence="9 10">
    <name type="scientific">Escallonia herrerae</name>
    <dbReference type="NCBI Taxonomy" id="1293975"/>
    <lineage>
        <taxon>Eukaryota</taxon>
        <taxon>Viridiplantae</taxon>
        <taxon>Streptophyta</taxon>
        <taxon>Embryophyta</taxon>
        <taxon>Tracheophyta</taxon>
        <taxon>Spermatophyta</taxon>
        <taxon>Magnoliopsida</taxon>
        <taxon>eudicotyledons</taxon>
        <taxon>Gunneridae</taxon>
        <taxon>Pentapetalae</taxon>
        <taxon>asterids</taxon>
        <taxon>campanulids</taxon>
        <taxon>Escalloniales</taxon>
        <taxon>Escalloniaceae</taxon>
        <taxon>Escallonia</taxon>
    </lineage>
</organism>
<dbReference type="Gene3D" id="3.30.200.20">
    <property type="entry name" value="Phosphorylase Kinase, domain 1"/>
    <property type="match status" value="1"/>
</dbReference>
<dbReference type="GO" id="GO:0004674">
    <property type="term" value="F:protein serine/threonine kinase activity"/>
    <property type="evidence" value="ECO:0007669"/>
    <property type="project" value="UniProtKB-KW"/>
</dbReference>
<keyword evidence="1" id="KW-0723">Serine/threonine-protein kinase</keyword>
<name>A0AA89BEG8_9ASTE</name>
<dbReference type="EMBL" id="JAVXUP010000393">
    <property type="protein sequence ID" value="KAK3029101.1"/>
    <property type="molecule type" value="Genomic_DNA"/>
</dbReference>
<dbReference type="PROSITE" id="PS00107">
    <property type="entry name" value="PROTEIN_KINASE_ATP"/>
    <property type="match status" value="1"/>
</dbReference>
<dbReference type="InterPro" id="IPR000719">
    <property type="entry name" value="Prot_kinase_dom"/>
</dbReference>